<keyword evidence="2" id="KW-0472">Membrane</keyword>
<evidence type="ECO:0000313" key="5">
    <source>
        <dbReference type="EMBL" id="RDY10277.1"/>
    </source>
</evidence>
<dbReference type="Pfam" id="PF00078">
    <property type="entry name" value="RVT_1"/>
    <property type="match status" value="1"/>
</dbReference>
<dbReference type="EMBL" id="QJKJ01000872">
    <property type="protein sequence ID" value="RDY10277.1"/>
    <property type="molecule type" value="Genomic_DNA"/>
</dbReference>
<dbReference type="InterPro" id="IPR041577">
    <property type="entry name" value="RT_RNaseH_2"/>
</dbReference>
<organism evidence="5 6">
    <name type="scientific">Mucuna pruriens</name>
    <name type="common">Velvet bean</name>
    <name type="synonym">Dolichos pruriens</name>
    <dbReference type="NCBI Taxonomy" id="157652"/>
    <lineage>
        <taxon>Eukaryota</taxon>
        <taxon>Viridiplantae</taxon>
        <taxon>Streptophyta</taxon>
        <taxon>Embryophyta</taxon>
        <taxon>Tracheophyta</taxon>
        <taxon>Spermatophyta</taxon>
        <taxon>Magnoliopsida</taxon>
        <taxon>eudicotyledons</taxon>
        <taxon>Gunneridae</taxon>
        <taxon>Pentapetalae</taxon>
        <taxon>rosids</taxon>
        <taxon>fabids</taxon>
        <taxon>Fabales</taxon>
        <taxon>Fabaceae</taxon>
        <taxon>Papilionoideae</taxon>
        <taxon>50 kb inversion clade</taxon>
        <taxon>NPAAA clade</taxon>
        <taxon>indigoferoid/millettioid clade</taxon>
        <taxon>Phaseoleae</taxon>
        <taxon>Mucuna</taxon>
    </lineage>
</organism>
<proteinExistence type="predicted"/>
<evidence type="ECO:0000256" key="1">
    <source>
        <dbReference type="ARBA" id="ARBA00023268"/>
    </source>
</evidence>
<keyword evidence="6" id="KW-1185">Reference proteome</keyword>
<dbReference type="InterPro" id="IPR043128">
    <property type="entry name" value="Rev_trsase/Diguanyl_cyclase"/>
</dbReference>
<feature type="transmembrane region" description="Helical" evidence="2">
    <location>
        <begin position="72"/>
        <end position="93"/>
    </location>
</feature>
<dbReference type="SUPFAM" id="SSF56672">
    <property type="entry name" value="DNA/RNA polymerases"/>
    <property type="match status" value="1"/>
</dbReference>
<sequence length="283" mass="32986">MSPYAMLVILVPKKDYTWKICTDYRLINDIIVRYRHPIAHLDDLLDELHGPQMFSKIDLKSGYHQIWTKFRLYEWIVMPFGLINTLSTFMRLMSHILRSLIGKCVGVYFDGILIYSTFLSVHLLHVRSVLEILRKETLFANLEKCIFYTNELTPTTIGEVKSFHELASFYQRLVKDFSSLTTPLNDEAQERAFQELKGRLTQTPILALPNFLKSFELECDVSGIGIGVKLLQEGHPIAYFSAHLNYSTYDQELYALMRTLQTCQHYLFPKEFVIHSDMKLLSI</sequence>
<dbReference type="FunFam" id="3.30.70.270:FF:000003">
    <property type="entry name" value="Transposon Ty3-G Gag-Pol polyprotein"/>
    <property type="match status" value="1"/>
</dbReference>
<keyword evidence="2" id="KW-0812">Transmembrane</keyword>
<feature type="domain" description="Reverse transcriptase" evidence="3">
    <location>
        <begin position="11"/>
        <end position="149"/>
    </location>
</feature>
<feature type="domain" description="Reverse transcriptase/retrotransposon-derived protein RNase H-like" evidence="4">
    <location>
        <begin position="187"/>
        <end position="274"/>
    </location>
</feature>
<evidence type="ECO:0000256" key="2">
    <source>
        <dbReference type="SAM" id="Phobius"/>
    </source>
</evidence>
<dbReference type="OrthoDB" id="415724at2759"/>
<accession>A0A371I5E5</accession>
<dbReference type="GO" id="GO:0003824">
    <property type="term" value="F:catalytic activity"/>
    <property type="evidence" value="ECO:0007669"/>
    <property type="project" value="UniProtKB-KW"/>
</dbReference>
<name>A0A371I5E5_MUCPR</name>
<protein>
    <submittedName>
        <fullName evidence="5">Retrovirus-related Pol polyprotein from transposon 17.6</fullName>
    </submittedName>
</protein>
<dbReference type="Pfam" id="PF17919">
    <property type="entry name" value="RT_RNaseH_2"/>
    <property type="match status" value="1"/>
</dbReference>
<dbReference type="InterPro" id="IPR050951">
    <property type="entry name" value="Retrovirus_Pol_polyprotein"/>
</dbReference>
<evidence type="ECO:0000259" key="3">
    <source>
        <dbReference type="Pfam" id="PF00078"/>
    </source>
</evidence>
<comment type="caution">
    <text evidence="5">The sequence shown here is derived from an EMBL/GenBank/DDBJ whole genome shotgun (WGS) entry which is preliminary data.</text>
</comment>
<dbReference type="Gene3D" id="3.10.10.10">
    <property type="entry name" value="HIV Type 1 Reverse Transcriptase, subunit A, domain 1"/>
    <property type="match status" value="1"/>
</dbReference>
<dbReference type="Proteomes" id="UP000257109">
    <property type="component" value="Unassembled WGS sequence"/>
</dbReference>
<feature type="non-terminal residue" evidence="5">
    <location>
        <position position="1"/>
    </location>
</feature>
<keyword evidence="1" id="KW-0511">Multifunctional enzyme</keyword>
<evidence type="ECO:0000259" key="4">
    <source>
        <dbReference type="Pfam" id="PF17919"/>
    </source>
</evidence>
<dbReference type="PANTHER" id="PTHR37984">
    <property type="entry name" value="PROTEIN CBG26694"/>
    <property type="match status" value="1"/>
</dbReference>
<dbReference type="Gene3D" id="3.30.70.270">
    <property type="match status" value="2"/>
</dbReference>
<feature type="transmembrane region" description="Helical" evidence="2">
    <location>
        <begin position="105"/>
        <end position="126"/>
    </location>
</feature>
<reference evidence="5" key="1">
    <citation type="submission" date="2018-05" db="EMBL/GenBank/DDBJ databases">
        <title>Draft genome of Mucuna pruriens seed.</title>
        <authorList>
            <person name="Nnadi N.E."/>
            <person name="Vos R."/>
            <person name="Hasami M.H."/>
            <person name="Devisetty U.K."/>
            <person name="Aguiy J.C."/>
        </authorList>
    </citation>
    <scope>NUCLEOTIDE SEQUENCE [LARGE SCALE GENOMIC DNA]</scope>
    <source>
        <strain evidence="5">JCA_2017</strain>
    </source>
</reference>
<evidence type="ECO:0000313" key="6">
    <source>
        <dbReference type="Proteomes" id="UP000257109"/>
    </source>
</evidence>
<gene>
    <name evidence="5" type="primary">pol</name>
    <name evidence="5" type="ORF">CR513_05213</name>
</gene>
<dbReference type="InterPro" id="IPR000477">
    <property type="entry name" value="RT_dom"/>
</dbReference>
<dbReference type="InterPro" id="IPR043502">
    <property type="entry name" value="DNA/RNA_pol_sf"/>
</dbReference>
<dbReference type="CDD" id="cd01647">
    <property type="entry name" value="RT_LTR"/>
    <property type="match status" value="1"/>
</dbReference>
<dbReference type="AlphaFoldDB" id="A0A371I5E5"/>
<keyword evidence="2" id="KW-1133">Transmembrane helix</keyword>
<dbReference type="PANTHER" id="PTHR37984:SF5">
    <property type="entry name" value="PROTEIN NYNRIN-LIKE"/>
    <property type="match status" value="1"/>
</dbReference>